<accession>A0AA39RWS6</accession>
<evidence type="ECO:0000313" key="1">
    <source>
        <dbReference type="EMBL" id="KAK0581043.1"/>
    </source>
</evidence>
<dbReference type="EMBL" id="JAUESC010000384">
    <property type="protein sequence ID" value="KAK0581043.1"/>
    <property type="molecule type" value="Genomic_DNA"/>
</dbReference>
<gene>
    <name evidence="1" type="ORF">LWI29_009250</name>
</gene>
<keyword evidence="2" id="KW-1185">Reference proteome</keyword>
<reference evidence="1" key="2">
    <citation type="submission" date="2023-06" db="EMBL/GenBank/DDBJ databases">
        <authorList>
            <person name="Swenson N.G."/>
            <person name="Wegrzyn J.L."/>
            <person name="Mcevoy S.L."/>
        </authorList>
    </citation>
    <scope>NUCLEOTIDE SEQUENCE</scope>
    <source>
        <strain evidence="1">NS2018</strain>
        <tissue evidence="1">Leaf</tissue>
    </source>
</reference>
<name>A0AA39RWS6_ACESA</name>
<dbReference type="Proteomes" id="UP001168877">
    <property type="component" value="Unassembled WGS sequence"/>
</dbReference>
<reference evidence="1" key="1">
    <citation type="journal article" date="2022" name="Plant J.">
        <title>Strategies of tolerance reflected in two North American maple genomes.</title>
        <authorList>
            <person name="McEvoy S.L."/>
            <person name="Sezen U.U."/>
            <person name="Trouern-Trend A."/>
            <person name="McMahon S.M."/>
            <person name="Schaberg P.G."/>
            <person name="Yang J."/>
            <person name="Wegrzyn J.L."/>
            <person name="Swenson N.G."/>
        </authorList>
    </citation>
    <scope>NUCLEOTIDE SEQUENCE</scope>
    <source>
        <strain evidence="1">NS2018</strain>
    </source>
</reference>
<protein>
    <submittedName>
        <fullName evidence="1">Uncharacterized protein</fullName>
    </submittedName>
</protein>
<comment type="caution">
    <text evidence="1">The sequence shown here is derived from an EMBL/GenBank/DDBJ whole genome shotgun (WGS) entry which is preliminary data.</text>
</comment>
<organism evidence="1 2">
    <name type="scientific">Acer saccharum</name>
    <name type="common">Sugar maple</name>
    <dbReference type="NCBI Taxonomy" id="4024"/>
    <lineage>
        <taxon>Eukaryota</taxon>
        <taxon>Viridiplantae</taxon>
        <taxon>Streptophyta</taxon>
        <taxon>Embryophyta</taxon>
        <taxon>Tracheophyta</taxon>
        <taxon>Spermatophyta</taxon>
        <taxon>Magnoliopsida</taxon>
        <taxon>eudicotyledons</taxon>
        <taxon>Gunneridae</taxon>
        <taxon>Pentapetalae</taxon>
        <taxon>rosids</taxon>
        <taxon>malvids</taxon>
        <taxon>Sapindales</taxon>
        <taxon>Sapindaceae</taxon>
        <taxon>Hippocastanoideae</taxon>
        <taxon>Acereae</taxon>
        <taxon>Acer</taxon>
    </lineage>
</organism>
<sequence>MASERCQGTFERVNLEGSNTGAAMFIRGVASGESRDGYCINIYVNNNIQGVNNSILVGSEVKMRDPGIRLYFGDIKFPESNKSSNLGSCWTFMSASQNSESISRLCAFFMIDRVSASRS</sequence>
<evidence type="ECO:0000313" key="2">
    <source>
        <dbReference type="Proteomes" id="UP001168877"/>
    </source>
</evidence>
<proteinExistence type="predicted"/>
<dbReference type="AlphaFoldDB" id="A0AA39RWS6"/>